<feature type="compositionally biased region" description="Gly residues" evidence="1">
    <location>
        <begin position="669"/>
        <end position="691"/>
    </location>
</feature>
<evidence type="ECO:0000313" key="2">
    <source>
        <dbReference type="EMBL" id="RKO92845.1"/>
    </source>
</evidence>
<feature type="region of interest" description="Disordered" evidence="1">
    <location>
        <begin position="435"/>
        <end position="457"/>
    </location>
</feature>
<evidence type="ECO:0000313" key="3">
    <source>
        <dbReference type="Proteomes" id="UP000269721"/>
    </source>
</evidence>
<feature type="region of interest" description="Disordered" evidence="1">
    <location>
        <begin position="535"/>
        <end position="763"/>
    </location>
</feature>
<proteinExistence type="predicted"/>
<accession>A0A4P9WL19</accession>
<protein>
    <submittedName>
        <fullName evidence="2">Uncharacterized protein</fullName>
    </submittedName>
</protein>
<feature type="compositionally biased region" description="Pro residues" evidence="1">
    <location>
        <begin position="731"/>
        <end position="747"/>
    </location>
</feature>
<gene>
    <name evidence="2" type="ORF">BDK51DRAFT_40399</name>
</gene>
<organism evidence="2 3">
    <name type="scientific">Blyttiomyces helicus</name>
    <dbReference type="NCBI Taxonomy" id="388810"/>
    <lineage>
        <taxon>Eukaryota</taxon>
        <taxon>Fungi</taxon>
        <taxon>Fungi incertae sedis</taxon>
        <taxon>Chytridiomycota</taxon>
        <taxon>Chytridiomycota incertae sedis</taxon>
        <taxon>Chytridiomycetes</taxon>
        <taxon>Chytridiomycetes incertae sedis</taxon>
        <taxon>Blyttiomyces</taxon>
    </lineage>
</organism>
<dbReference type="EMBL" id="KZ994475">
    <property type="protein sequence ID" value="RKO92845.1"/>
    <property type="molecule type" value="Genomic_DNA"/>
</dbReference>
<feature type="compositionally biased region" description="Polar residues" evidence="1">
    <location>
        <begin position="441"/>
        <end position="450"/>
    </location>
</feature>
<sequence length="763" mass="78252">MVPDRHGEETTLRAADKRAYQQHGDGRKYPDRFTRAVHRPSASALRIGPLATLTEPTSSKLTLIQSKLAVDVSIERFPVETVLSRRPPFEGPFTDGGGNSGQRLRACVGAEDVAEEGEVGWGNTAPEARFFDADPRRALVLRSNLHRRTGGTSVLALHASSASDEMSGLKSKGEKKAAHRALIFALLTIVFYTLQPASPPSENVGTTAPSGVQASHVQLSGPVYTALYSGAGASWSDPGAVVVSCAGSSAAPASTPDGPVDTSAVGQHRYIYPAGDARVERLVQVRSLPGPVADVSTFSASGDSITVSFGGIVSAAQPPSTAHFNWYFAQTSLSASSFRVSLVNSNKEAKDGVSLVAVKGRSSDSFITQWDLQLDVDRSAVASGDSYVLAPIFAAPLWECPQLAADLLASPAPTWNATSEASNSETTNSVLFTFSGPVAPSQGQENSTTPPDARELSPDSFLAALQPSTGFRKRTRRQSTACAIEGQSLPVEAVQLGDGGPGSEKPVRPTRAFDAYPPKAPVSCSAVTITLSKTTTTASTVSATSTESESSTISETSTASKTATASESLTFSESSTTSATPTASESSTFSESSTAATTSTASSTFSESSTTTTSTTTSSTSSTTTHTSKSKSTTTSTSSNSKQKSTSTRSSDDSEPSESSKGPPLDSSRGGGGGAGGGGGGGGGGGVGGGASLKPLPDPFTPLPIAPTKPSPTASPKPPFRPLPIFNPVKPFKPLPNEPLPVAPAPAAPAAGDSGDSDNEPLL</sequence>
<keyword evidence="3" id="KW-1185">Reference proteome</keyword>
<evidence type="ECO:0000256" key="1">
    <source>
        <dbReference type="SAM" id="MobiDB-lite"/>
    </source>
</evidence>
<dbReference type="AlphaFoldDB" id="A0A4P9WL19"/>
<feature type="region of interest" description="Disordered" evidence="1">
    <location>
        <begin position="1"/>
        <end position="30"/>
    </location>
</feature>
<reference evidence="3" key="1">
    <citation type="journal article" date="2018" name="Nat. Microbiol.">
        <title>Leveraging single-cell genomics to expand the fungal tree of life.</title>
        <authorList>
            <person name="Ahrendt S.R."/>
            <person name="Quandt C.A."/>
            <person name="Ciobanu D."/>
            <person name="Clum A."/>
            <person name="Salamov A."/>
            <person name="Andreopoulos B."/>
            <person name="Cheng J.F."/>
            <person name="Woyke T."/>
            <person name="Pelin A."/>
            <person name="Henrissat B."/>
            <person name="Reynolds N.K."/>
            <person name="Benny G.L."/>
            <person name="Smith M.E."/>
            <person name="James T.Y."/>
            <person name="Grigoriev I.V."/>
        </authorList>
    </citation>
    <scope>NUCLEOTIDE SEQUENCE [LARGE SCALE GENOMIC DNA]</scope>
</reference>
<name>A0A4P9WL19_9FUNG</name>
<feature type="compositionally biased region" description="Low complexity" evidence="1">
    <location>
        <begin position="535"/>
        <end position="649"/>
    </location>
</feature>
<dbReference type="Proteomes" id="UP000269721">
    <property type="component" value="Unassembled WGS sequence"/>
</dbReference>
<feature type="compositionally biased region" description="Pro residues" evidence="1">
    <location>
        <begin position="696"/>
        <end position="722"/>
    </location>
</feature>